<evidence type="ECO:0000259" key="2">
    <source>
        <dbReference type="Pfam" id="PF07762"/>
    </source>
</evidence>
<gene>
    <name evidence="3" type="ORF">C2845_PM16G22670</name>
</gene>
<evidence type="ECO:0000256" key="1">
    <source>
        <dbReference type="SAM" id="MobiDB-lite"/>
    </source>
</evidence>
<proteinExistence type="predicted"/>
<evidence type="ECO:0000313" key="3">
    <source>
        <dbReference type="EMBL" id="RLM65146.1"/>
    </source>
</evidence>
<sequence>MSAQVSSVHPSLCPPRHGHPLDDGGAPPPSWVLLDLHAYVADRENATSAYSVMSNGEAIRVTFCTSPPPLVSYICVWCPNLPPSELVMEPTVEALEEDLVHFRVSTRAHRCRRDHFVYKAPSGGKGPSLSRLERPDRYLNYPRSIALLAHREVSDIHPHVEDRRYYLAALDRDISRPGNFNLVLYNSMDKKWSSSPIPLEMLHVHVTAKTITLGEGGLLGFVDPWRGILVCDILGRKPEHYLPLPEHLIRLDKLFDEPLFLRDIAFVNGRLTLVEMHRNTSYPDRSLNRLSWEVSTWSISGPWEGQDGWQMDYRINTSSIVVDDGTANVDLLSKLQDNGATPQPALDRLRFGHPTLSLSESHIVYLMGKVGIWDKKTLVLSIDMRNPRLQGAATFDAERMMGCLKGSLKRPGNFHMRYPRKHQNGIDNGPMQHSGATQMQEDTIADDGDINMAVD</sequence>
<protein>
    <recommendedName>
        <fullName evidence="2">DUF1618 domain-containing protein</fullName>
    </recommendedName>
</protein>
<dbReference type="Proteomes" id="UP000275267">
    <property type="component" value="Unassembled WGS sequence"/>
</dbReference>
<feature type="region of interest" description="Disordered" evidence="1">
    <location>
        <begin position="1"/>
        <end position="21"/>
    </location>
</feature>
<dbReference type="PANTHER" id="PTHR33074">
    <property type="entry name" value="EXPRESSED PROTEIN-RELATED"/>
    <property type="match status" value="1"/>
</dbReference>
<organism evidence="3 4">
    <name type="scientific">Panicum miliaceum</name>
    <name type="common">Proso millet</name>
    <name type="synonym">Broomcorn millet</name>
    <dbReference type="NCBI Taxonomy" id="4540"/>
    <lineage>
        <taxon>Eukaryota</taxon>
        <taxon>Viridiplantae</taxon>
        <taxon>Streptophyta</taxon>
        <taxon>Embryophyta</taxon>
        <taxon>Tracheophyta</taxon>
        <taxon>Spermatophyta</taxon>
        <taxon>Magnoliopsida</taxon>
        <taxon>Liliopsida</taxon>
        <taxon>Poales</taxon>
        <taxon>Poaceae</taxon>
        <taxon>PACMAD clade</taxon>
        <taxon>Panicoideae</taxon>
        <taxon>Panicodae</taxon>
        <taxon>Paniceae</taxon>
        <taxon>Panicinae</taxon>
        <taxon>Panicum</taxon>
        <taxon>Panicum sect. Panicum</taxon>
    </lineage>
</organism>
<accession>A0A3L6PWU7</accession>
<feature type="domain" description="DUF1618" evidence="2">
    <location>
        <begin position="222"/>
        <end position="365"/>
    </location>
</feature>
<keyword evidence="4" id="KW-1185">Reference proteome</keyword>
<evidence type="ECO:0000313" key="4">
    <source>
        <dbReference type="Proteomes" id="UP000275267"/>
    </source>
</evidence>
<dbReference type="AlphaFoldDB" id="A0A3L6PWU7"/>
<reference evidence="4" key="1">
    <citation type="journal article" date="2019" name="Nat. Commun.">
        <title>The genome of broomcorn millet.</title>
        <authorList>
            <person name="Zou C."/>
            <person name="Miki D."/>
            <person name="Li D."/>
            <person name="Tang Q."/>
            <person name="Xiao L."/>
            <person name="Rajput S."/>
            <person name="Deng P."/>
            <person name="Jia W."/>
            <person name="Huang R."/>
            <person name="Zhang M."/>
            <person name="Sun Y."/>
            <person name="Hu J."/>
            <person name="Fu X."/>
            <person name="Schnable P.S."/>
            <person name="Li F."/>
            <person name="Zhang H."/>
            <person name="Feng B."/>
            <person name="Zhu X."/>
            <person name="Liu R."/>
            <person name="Schnable J.C."/>
            <person name="Zhu J.-K."/>
            <person name="Zhang H."/>
        </authorList>
    </citation>
    <scope>NUCLEOTIDE SEQUENCE [LARGE SCALE GENOMIC DNA]</scope>
</reference>
<dbReference type="EMBL" id="PQIB02000015">
    <property type="protein sequence ID" value="RLM65146.1"/>
    <property type="molecule type" value="Genomic_DNA"/>
</dbReference>
<name>A0A3L6PWU7_PANMI</name>
<dbReference type="PANTHER" id="PTHR33074:SF68">
    <property type="entry name" value="OS09G0557100 PROTEIN"/>
    <property type="match status" value="1"/>
</dbReference>
<dbReference type="Pfam" id="PF07762">
    <property type="entry name" value="DUF1618"/>
    <property type="match status" value="1"/>
</dbReference>
<dbReference type="InterPro" id="IPR011676">
    <property type="entry name" value="DUF1618"/>
</dbReference>
<dbReference type="OrthoDB" id="596331at2759"/>
<comment type="caution">
    <text evidence="3">The sequence shown here is derived from an EMBL/GenBank/DDBJ whole genome shotgun (WGS) entry which is preliminary data.</text>
</comment>